<reference evidence="1 2" key="1">
    <citation type="submission" date="2024-03" db="EMBL/GenBank/DDBJ databases">
        <title>Human intestinal bacterial collection.</title>
        <authorList>
            <person name="Pauvert C."/>
            <person name="Hitch T.C.A."/>
            <person name="Clavel T."/>
        </authorList>
    </citation>
    <scope>NUCLEOTIDE SEQUENCE [LARGE SCALE GENOMIC DNA]</scope>
    <source>
        <strain evidence="1 2">CLA-AA-H255</strain>
    </source>
</reference>
<accession>A0ABV1BYT8</accession>
<dbReference type="RefSeq" id="WP_090140389.1">
    <property type="nucleotide sequence ID" value="NZ_DAWDOP010000004.1"/>
</dbReference>
<dbReference type="InterPro" id="IPR019644">
    <property type="entry name" value="DUF2508"/>
</dbReference>
<proteinExistence type="predicted"/>
<name>A0ABV1BYT8_9FIRM</name>
<dbReference type="Proteomes" id="UP001442364">
    <property type="component" value="Unassembled WGS sequence"/>
</dbReference>
<gene>
    <name evidence="1" type="ORF">WMO14_11560</name>
</gene>
<organism evidence="1 2">
    <name type="scientific">[Lactobacillus] rogosae</name>
    <dbReference type="NCBI Taxonomy" id="706562"/>
    <lineage>
        <taxon>Bacteria</taxon>
        <taxon>Bacillati</taxon>
        <taxon>Bacillota</taxon>
        <taxon>Clostridia</taxon>
        <taxon>Lachnospirales</taxon>
        <taxon>Lachnospiraceae</taxon>
        <taxon>Lachnospira</taxon>
    </lineage>
</organism>
<protein>
    <submittedName>
        <fullName evidence="1">YaaL family protein</fullName>
    </submittedName>
</protein>
<dbReference type="Pfam" id="PF10704">
    <property type="entry name" value="DUF2508"/>
    <property type="match status" value="1"/>
</dbReference>
<comment type="caution">
    <text evidence="1">The sequence shown here is derived from an EMBL/GenBank/DDBJ whole genome shotgun (WGS) entry which is preliminary data.</text>
</comment>
<keyword evidence="2" id="KW-1185">Reference proteome</keyword>
<dbReference type="EMBL" id="JBBMER010000009">
    <property type="protein sequence ID" value="MEQ2380497.1"/>
    <property type="molecule type" value="Genomic_DNA"/>
</dbReference>
<evidence type="ECO:0000313" key="2">
    <source>
        <dbReference type="Proteomes" id="UP001442364"/>
    </source>
</evidence>
<evidence type="ECO:0000313" key="1">
    <source>
        <dbReference type="EMBL" id="MEQ2380497.1"/>
    </source>
</evidence>
<sequence length="83" mass="9674">MFSKKKNPATYDEKYLVEEINMTKAALSAAYANFDNATDPDLIDCYIYQLNSEQKRYKYLLQKAKESEIYAPNIYLMQASDIL</sequence>